<dbReference type="OrthoDB" id="9814256at2"/>
<protein>
    <recommendedName>
        <fullName evidence="8">Phosphate-specific transport system accessory protein PhoU</fullName>
    </recommendedName>
</protein>
<feature type="domain" description="PhoU" evidence="9">
    <location>
        <begin position="126"/>
        <end position="210"/>
    </location>
</feature>
<gene>
    <name evidence="10" type="primary">phoU</name>
    <name evidence="10" type="ORF">FMM02_04155</name>
</gene>
<sequence>MATSGHTIKAFDEDLDRLRALISEMGGHAEHAIRESLRCLVQQDLDGAAKIVDEDKKLDLLEIETERRAVQLIALRAPMATDLRDVVAALKISSVVERIGDYAKNISKRVPLLESGGAIEPLSLLPEMGRMVTEMVHDVLNAFVERDAEAALQVIERDKAVDDFYNSIFRTLLTYMMENPNNIGKSAHLLFIAKNVERVGDHATNIGEMVYYAATGQHIMDRPKGDDEMMVEKI</sequence>
<evidence type="ECO:0000256" key="5">
    <source>
        <dbReference type="ARBA" id="ARBA00022490"/>
    </source>
</evidence>
<dbReference type="NCBIfam" id="TIGR02135">
    <property type="entry name" value="phoU_full"/>
    <property type="match status" value="1"/>
</dbReference>
<dbReference type="GO" id="GO:0005737">
    <property type="term" value="C:cytoplasm"/>
    <property type="evidence" value="ECO:0007669"/>
    <property type="project" value="UniProtKB-SubCell"/>
</dbReference>
<evidence type="ECO:0000256" key="2">
    <source>
        <dbReference type="ARBA" id="ARBA00008107"/>
    </source>
</evidence>
<dbReference type="Pfam" id="PF01895">
    <property type="entry name" value="PhoU"/>
    <property type="match status" value="2"/>
</dbReference>
<evidence type="ECO:0000256" key="8">
    <source>
        <dbReference type="PIRNR" id="PIRNR003107"/>
    </source>
</evidence>
<dbReference type="PANTHER" id="PTHR42930:SF3">
    <property type="entry name" value="PHOSPHATE-SPECIFIC TRANSPORT SYSTEM ACCESSORY PROTEIN PHOU"/>
    <property type="match status" value="1"/>
</dbReference>
<dbReference type="InterPro" id="IPR028366">
    <property type="entry name" value="PhoU"/>
</dbReference>
<evidence type="ECO:0000256" key="7">
    <source>
        <dbReference type="ARBA" id="ARBA00056181"/>
    </source>
</evidence>
<evidence type="ECO:0000313" key="10">
    <source>
        <dbReference type="EMBL" id="QDP19224.1"/>
    </source>
</evidence>
<dbReference type="GO" id="GO:0030643">
    <property type="term" value="P:intracellular phosphate ion homeostasis"/>
    <property type="evidence" value="ECO:0007669"/>
    <property type="project" value="InterPro"/>
</dbReference>
<dbReference type="EMBL" id="CP041659">
    <property type="protein sequence ID" value="QDP19224.1"/>
    <property type="molecule type" value="Genomic_DNA"/>
</dbReference>
<proteinExistence type="inferred from homology"/>
<evidence type="ECO:0000256" key="1">
    <source>
        <dbReference type="ARBA" id="ARBA00004496"/>
    </source>
</evidence>
<comment type="subunit">
    <text evidence="3 8">Homodimer.</text>
</comment>
<keyword evidence="4 8" id="KW-0813">Transport</keyword>
<dbReference type="FunFam" id="1.20.58.220:FF:000004">
    <property type="entry name" value="Phosphate-specific transport system accessory protein PhoU"/>
    <property type="match status" value="1"/>
</dbReference>
<comment type="subcellular location">
    <subcellularLocation>
        <location evidence="1 8">Cytoplasm</location>
    </subcellularLocation>
</comment>
<keyword evidence="5 8" id="KW-0963">Cytoplasm</keyword>
<feature type="domain" description="PhoU" evidence="9">
    <location>
        <begin position="22"/>
        <end position="110"/>
    </location>
</feature>
<keyword evidence="6 8" id="KW-0592">Phosphate transport</keyword>
<dbReference type="Proteomes" id="UP000321857">
    <property type="component" value="Chromosome"/>
</dbReference>
<dbReference type="RefSeq" id="WP_147493678.1">
    <property type="nucleotide sequence ID" value="NZ_CP041659.1"/>
</dbReference>
<evidence type="ECO:0000256" key="6">
    <source>
        <dbReference type="ARBA" id="ARBA00022592"/>
    </source>
</evidence>
<dbReference type="PANTHER" id="PTHR42930">
    <property type="entry name" value="PHOSPHATE-SPECIFIC TRANSPORT SYSTEM ACCESSORY PROTEIN PHOU"/>
    <property type="match status" value="1"/>
</dbReference>
<dbReference type="KEGG" id="sxa:FMM02_04155"/>
<evidence type="ECO:0000256" key="4">
    <source>
        <dbReference type="ARBA" id="ARBA00022448"/>
    </source>
</evidence>
<dbReference type="SUPFAM" id="SSF109755">
    <property type="entry name" value="PhoU-like"/>
    <property type="match status" value="1"/>
</dbReference>
<dbReference type="AlphaFoldDB" id="A0A516IR16"/>
<dbReference type="GO" id="GO:0006817">
    <property type="term" value="P:phosphate ion transport"/>
    <property type="evidence" value="ECO:0007669"/>
    <property type="project" value="UniProtKB-KW"/>
</dbReference>
<dbReference type="GO" id="GO:0045936">
    <property type="term" value="P:negative regulation of phosphate metabolic process"/>
    <property type="evidence" value="ECO:0007669"/>
    <property type="project" value="InterPro"/>
</dbReference>
<comment type="similarity">
    <text evidence="2 8">Belongs to the PhoU family.</text>
</comment>
<keyword evidence="11" id="KW-1185">Reference proteome</keyword>
<dbReference type="InterPro" id="IPR026022">
    <property type="entry name" value="PhoU_dom"/>
</dbReference>
<comment type="function">
    <text evidence="7 8">Plays a role in the regulation of phosphate uptake.</text>
</comment>
<accession>A0A516IR16</accession>
<evidence type="ECO:0000259" key="9">
    <source>
        <dbReference type="Pfam" id="PF01895"/>
    </source>
</evidence>
<organism evidence="10 11">
    <name type="scientific">Sphingomonas xanthus</name>
    <dbReference type="NCBI Taxonomy" id="2594473"/>
    <lineage>
        <taxon>Bacteria</taxon>
        <taxon>Pseudomonadati</taxon>
        <taxon>Pseudomonadota</taxon>
        <taxon>Alphaproteobacteria</taxon>
        <taxon>Sphingomonadales</taxon>
        <taxon>Sphingomonadaceae</taxon>
        <taxon>Sphingomonas</taxon>
    </lineage>
</organism>
<evidence type="ECO:0000313" key="11">
    <source>
        <dbReference type="Proteomes" id="UP000321857"/>
    </source>
</evidence>
<dbReference type="Gene3D" id="1.20.58.220">
    <property type="entry name" value="Phosphate transport system protein phou homolog 2, domain 2"/>
    <property type="match status" value="1"/>
</dbReference>
<name>A0A516IR16_9SPHN</name>
<dbReference type="InterPro" id="IPR038078">
    <property type="entry name" value="PhoU-like_sf"/>
</dbReference>
<evidence type="ECO:0000256" key="3">
    <source>
        <dbReference type="ARBA" id="ARBA00011738"/>
    </source>
</evidence>
<dbReference type="PIRSF" id="PIRSF003107">
    <property type="entry name" value="PhoU"/>
    <property type="match status" value="1"/>
</dbReference>
<reference evidence="10 11" key="1">
    <citation type="submission" date="2019-07" db="EMBL/GenBank/DDBJ databases">
        <title>Sphingomonas AE3 Genome sequencing and assembly.</title>
        <authorList>
            <person name="Kim H."/>
        </authorList>
    </citation>
    <scope>NUCLEOTIDE SEQUENCE [LARGE SCALE GENOMIC DNA]</scope>
    <source>
        <strain evidence="10 11">AE3</strain>
    </source>
</reference>